<protein>
    <recommendedName>
        <fullName evidence="11">TLDc domain-containing protein</fullName>
    </recommendedName>
</protein>
<evidence type="ECO:0000256" key="1">
    <source>
        <dbReference type="ARBA" id="ARBA00004156"/>
    </source>
</evidence>
<accession>A0AA36I7L1</accession>
<dbReference type="EMBL" id="CAUJNA010000902">
    <property type="protein sequence ID" value="CAJ1382445.1"/>
    <property type="molecule type" value="Genomic_DNA"/>
</dbReference>
<dbReference type="InterPro" id="IPR035969">
    <property type="entry name" value="Rab-GAP_TBC_sf"/>
</dbReference>
<comment type="caution">
    <text evidence="9">The sequence shown here is derived from an EMBL/GenBank/DDBJ whole genome shotgun (WGS) entry which is preliminary data.</text>
</comment>
<evidence type="ECO:0000256" key="3">
    <source>
        <dbReference type="ARBA" id="ARBA00023018"/>
    </source>
</evidence>
<comment type="subcellular location">
    <subcellularLocation>
        <location evidence="1">Cytoplasmic vesicle membrane</location>
    </subcellularLocation>
    <subcellularLocation>
        <location evidence="2">Endomembrane system</location>
        <topology evidence="2">Peripheral membrane protein</topology>
    </subcellularLocation>
    <subcellularLocation>
        <location evidence="6">Synapse</location>
    </subcellularLocation>
</comment>
<dbReference type="SMART" id="SM00584">
    <property type="entry name" value="TLDc"/>
    <property type="match status" value="1"/>
</dbReference>
<dbReference type="Pfam" id="PF00566">
    <property type="entry name" value="RabGAP-TBC"/>
    <property type="match status" value="1"/>
</dbReference>
<keyword evidence="10" id="KW-1185">Reference proteome</keyword>
<dbReference type="PANTHER" id="PTHR23354:SF122">
    <property type="entry name" value="GTPASE-ACTIVATING PROTEIN SKYWALKER"/>
    <property type="match status" value="1"/>
</dbReference>
<proteinExistence type="predicted"/>
<evidence type="ECO:0000313" key="10">
    <source>
        <dbReference type="Proteomes" id="UP001178507"/>
    </source>
</evidence>
<evidence type="ECO:0008006" key="11">
    <source>
        <dbReference type="Google" id="ProtNLM"/>
    </source>
</evidence>
<evidence type="ECO:0000259" key="7">
    <source>
        <dbReference type="PROSITE" id="PS50086"/>
    </source>
</evidence>
<feature type="domain" description="TLDc" evidence="8">
    <location>
        <begin position="566"/>
        <end position="747"/>
    </location>
</feature>
<dbReference type="Pfam" id="PF07534">
    <property type="entry name" value="TLD"/>
    <property type="match status" value="1"/>
</dbReference>
<sequence>MECQCWHGLQSEQASPEELAKRGAGSAKSLLEGWVSVVSSRSAASRRVYARLTADALIFLKDKPVHEATDVRNGSPSALPLEMVMLTHMASVLGRAEGSEHVRVADSRGTWWQLKPEAPLQVADWAQALAKRFDKFKTARRRSSLYTPEQTKEIKVQLEAASKRRSFLNRLAGYVPCGGLHARDFSKAVGGSNLAYRGSREGVGDLVDLDALNKVTDVDLMEAQSIHWSDSAVTFLQQCKGVPEELLSDFLASVRKGVPDGLKRLIWPLAAGEALASKVADVDAGEVYNKLLFRSFGAVHPLEFQDPVPTFCQGLNGLEDSPPLKEVVKHLWLMKPRGQHILRRLLWVSQLTSNQIEFCPFLPNLMLTLLTFFSEAETMFIVSELLLEAESASSDEAPKIILSLGQMQKQAKLFVREGRKRGVVPEVFAHLEGLGINLEEAALRFLQDGLANKLPFRALCRLVGAFLGEGWEVILRFGLALMKQKENSFLACQSVEEAFQVLESPCQESEGNHEEVNQLTKLAFSLPIKNLSLARVGSSWMISHPAPKQGYRKHLFCRPRLFEPRGHVPHELWEVIWPWVPASCRVYDPHLVYVPVTDGTSLRTCLEKCKQSKDAAMVFFVYNSDMDIVGGFSPLIWARSSGYVDLLSCPRASDDAFVFRRLQKTGKVEVFPWSGKNQMLLQASEVHGLIFGGDGVAIHIGKDLHRCTSSASRSFDSPPLLEAGHDRESPRVGDSFELLRFEVFALQ</sequence>
<evidence type="ECO:0000256" key="6">
    <source>
        <dbReference type="ARBA" id="ARBA00034103"/>
    </source>
</evidence>
<keyword evidence="3" id="KW-0770">Synapse</keyword>
<dbReference type="InterPro" id="IPR006571">
    <property type="entry name" value="TLDc_dom"/>
</dbReference>
<organism evidence="9 10">
    <name type="scientific">Effrenium voratum</name>
    <dbReference type="NCBI Taxonomy" id="2562239"/>
    <lineage>
        <taxon>Eukaryota</taxon>
        <taxon>Sar</taxon>
        <taxon>Alveolata</taxon>
        <taxon>Dinophyceae</taxon>
        <taxon>Suessiales</taxon>
        <taxon>Symbiodiniaceae</taxon>
        <taxon>Effrenium</taxon>
    </lineage>
</organism>
<name>A0AA36I7L1_9DINO</name>
<dbReference type="PANTHER" id="PTHR23354">
    <property type="entry name" value="NUCLEOLAR PROTEIN 7/ESTROGEN RECEPTOR COACTIVATOR-RELATED"/>
    <property type="match status" value="1"/>
</dbReference>
<evidence type="ECO:0000256" key="5">
    <source>
        <dbReference type="ARBA" id="ARBA00023329"/>
    </source>
</evidence>
<dbReference type="GO" id="GO:0012505">
    <property type="term" value="C:endomembrane system"/>
    <property type="evidence" value="ECO:0007669"/>
    <property type="project" value="UniProtKB-SubCell"/>
</dbReference>
<gene>
    <name evidence="9" type="ORF">EVOR1521_LOCUS9814</name>
</gene>
<dbReference type="Proteomes" id="UP001178507">
    <property type="component" value="Unassembled WGS sequence"/>
</dbReference>
<evidence type="ECO:0000313" key="9">
    <source>
        <dbReference type="EMBL" id="CAJ1382445.1"/>
    </source>
</evidence>
<dbReference type="PROSITE" id="PS50086">
    <property type="entry name" value="TBC_RABGAP"/>
    <property type="match status" value="1"/>
</dbReference>
<evidence type="ECO:0000259" key="8">
    <source>
        <dbReference type="PROSITE" id="PS51886"/>
    </source>
</evidence>
<dbReference type="PROSITE" id="PS51886">
    <property type="entry name" value="TLDC"/>
    <property type="match status" value="1"/>
</dbReference>
<dbReference type="InterPro" id="IPR000195">
    <property type="entry name" value="Rab-GAP-TBC_dom"/>
</dbReference>
<dbReference type="GO" id="GO:0030659">
    <property type="term" value="C:cytoplasmic vesicle membrane"/>
    <property type="evidence" value="ECO:0007669"/>
    <property type="project" value="UniProtKB-SubCell"/>
</dbReference>
<keyword evidence="4" id="KW-0472">Membrane</keyword>
<dbReference type="SUPFAM" id="SSF47923">
    <property type="entry name" value="Ypt/Rab-GAP domain of gyp1p"/>
    <property type="match status" value="1"/>
</dbReference>
<reference evidence="9" key="1">
    <citation type="submission" date="2023-08" db="EMBL/GenBank/DDBJ databases">
        <authorList>
            <person name="Chen Y."/>
            <person name="Shah S."/>
            <person name="Dougan E. K."/>
            <person name="Thang M."/>
            <person name="Chan C."/>
        </authorList>
    </citation>
    <scope>NUCLEOTIDE SEQUENCE</scope>
</reference>
<evidence type="ECO:0000256" key="2">
    <source>
        <dbReference type="ARBA" id="ARBA00004184"/>
    </source>
</evidence>
<feature type="domain" description="Rab-GAP TBC" evidence="7">
    <location>
        <begin position="257"/>
        <end position="470"/>
    </location>
</feature>
<dbReference type="Gene3D" id="1.10.472.80">
    <property type="entry name" value="Ypt/Rab-GAP domain of gyp1p, domain 3"/>
    <property type="match status" value="1"/>
</dbReference>
<evidence type="ECO:0000256" key="4">
    <source>
        <dbReference type="ARBA" id="ARBA00023136"/>
    </source>
</evidence>
<keyword evidence="5" id="KW-0968">Cytoplasmic vesicle</keyword>
<dbReference type="AlphaFoldDB" id="A0AA36I7L1"/>